<gene>
    <name evidence="3" type="ORF">D9756_003064</name>
</gene>
<dbReference type="InterPro" id="IPR056884">
    <property type="entry name" value="NPHP3-like_N"/>
</dbReference>
<dbReference type="SUPFAM" id="SSF52540">
    <property type="entry name" value="P-loop containing nucleoside triphosphate hydrolases"/>
    <property type="match status" value="1"/>
</dbReference>
<dbReference type="InterPro" id="IPR027417">
    <property type="entry name" value="P-loop_NTPase"/>
</dbReference>
<dbReference type="EMBL" id="JAACJO010000004">
    <property type="protein sequence ID" value="KAF5359719.1"/>
    <property type="molecule type" value="Genomic_DNA"/>
</dbReference>
<dbReference type="AlphaFoldDB" id="A0A8H5G7B6"/>
<evidence type="ECO:0000313" key="4">
    <source>
        <dbReference type="Proteomes" id="UP000559027"/>
    </source>
</evidence>
<dbReference type="Pfam" id="PF24883">
    <property type="entry name" value="NPHP3_N"/>
    <property type="match status" value="1"/>
</dbReference>
<accession>A0A8H5G7B6</accession>
<evidence type="ECO:0000313" key="3">
    <source>
        <dbReference type="EMBL" id="KAF5359719.1"/>
    </source>
</evidence>
<dbReference type="PANTHER" id="PTHR10039">
    <property type="entry name" value="AMELOGENIN"/>
    <property type="match status" value="1"/>
</dbReference>
<evidence type="ECO:0000256" key="1">
    <source>
        <dbReference type="ARBA" id="ARBA00022737"/>
    </source>
</evidence>
<keyword evidence="1" id="KW-0677">Repeat</keyword>
<dbReference type="Gene3D" id="3.40.50.300">
    <property type="entry name" value="P-loop containing nucleotide triphosphate hydrolases"/>
    <property type="match status" value="1"/>
</dbReference>
<organism evidence="3 4">
    <name type="scientific">Leucocoprinus leucothites</name>
    <dbReference type="NCBI Taxonomy" id="201217"/>
    <lineage>
        <taxon>Eukaryota</taxon>
        <taxon>Fungi</taxon>
        <taxon>Dikarya</taxon>
        <taxon>Basidiomycota</taxon>
        <taxon>Agaricomycotina</taxon>
        <taxon>Agaricomycetes</taxon>
        <taxon>Agaricomycetidae</taxon>
        <taxon>Agaricales</taxon>
        <taxon>Agaricineae</taxon>
        <taxon>Agaricaceae</taxon>
        <taxon>Leucocoprinus</taxon>
    </lineage>
</organism>
<evidence type="ECO:0000259" key="2">
    <source>
        <dbReference type="Pfam" id="PF24883"/>
    </source>
</evidence>
<proteinExistence type="predicted"/>
<name>A0A8H5G7B6_9AGAR</name>
<keyword evidence="4" id="KW-1185">Reference proteome</keyword>
<dbReference type="PANTHER" id="PTHR10039:SF14">
    <property type="entry name" value="NACHT DOMAIN-CONTAINING PROTEIN"/>
    <property type="match status" value="1"/>
</dbReference>
<comment type="caution">
    <text evidence="3">The sequence shown here is derived from an EMBL/GenBank/DDBJ whole genome shotgun (WGS) entry which is preliminary data.</text>
</comment>
<dbReference type="Proteomes" id="UP000559027">
    <property type="component" value="Unassembled WGS sequence"/>
</dbReference>
<protein>
    <recommendedName>
        <fullName evidence="2">Nephrocystin 3-like N-terminal domain-containing protein</fullName>
    </recommendedName>
</protein>
<dbReference type="OrthoDB" id="3014077at2759"/>
<feature type="domain" description="Nephrocystin 3-like N-terminal" evidence="2">
    <location>
        <begin position="100"/>
        <end position="251"/>
    </location>
</feature>
<sequence length="699" mass="79079">MSPFLSAISSVFRFLTCSERVKPLETAKQSEVSGAFANAHDFILNNPIMVDATDNDFMEKFSGYTIRGAELDSSARDPPPRCHPGTRVKIVDHLRSRFRSPTKRVQWLVGPAGVGKSAIMQTVAELERETSYLLAALFFSAPNGRNDPTKVIFTLAYQISRQNEGYRNHIRSKVKADPHLWERSIEAQFTEFIIEPFATKGINQGTEQILIFIDGLDECKGQREQLLFLSLIHNFTDKHPHAPLLWVIASRPEAHITAYLDPLAFYDKEEVLIDSPEACRDVERFVRAELDKIRSSDPLIKLLPDNWPPENQLLRFLAVMSGLFIYAEVAIRFIGDLSAGDPIARFQIILGLIDDASPSQSDTNPMARLDVLYQYIVSQVSSDNIRHVEEILAFVINCGNRQGNSLVNKSLSFMCNWMGMPPNVMYSALRQLHSVLYVPPPADVAADAPSGKNQCIRAYHKSFSEFILDPERSGISLGTVDDENRRNIVRAHRILQDIPDSRSRTHYPPKNIILSWRYNNRVDVRQSLYFHASQEIRNMTSLPNLPLPKIAHAVKAMEIDLTHFSDPMSTFLLGLLFGNETCELAQLLENDGAIQDIPVRLLGLDSFHSKGGLIGVPEDASDYPDKWLSPTHPEYLVHHEKLTSHFNEAKTHSMDNQVRVFIGTQLKGIARFKTTVSAGMRVIYYFMYDFSAIYDSLRK</sequence>
<reference evidence="3 4" key="1">
    <citation type="journal article" date="2020" name="ISME J.">
        <title>Uncovering the hidden diversity of litter-decomposition mechanisms in mushroom-forming fungi.</title>
        <authorList>
            <person name="Floudas D."/>
            <person name="Bentzer J."/>
            <person name="Ahren D."/>
            <person name="Johansson T."/>
            <person name="Persson P."/>
            <person name="Tunlid A."/>
        </authorList>
    </citation>
    <scope>NUCLEOTIDE SEQUENCE [LARGE SCALE GENOMIC DNA]</scope>
    <source>
        <strain evidence="3 4">CBS 146.42</strain>
    </source>
</reference>